<protein>
    <submittedName>
        <fullName evidence="1">Uncharacterized protein</fullName>
    </submittedName>
</protein>
<keyword evidence="2" id="KW-1185">Reference proteome</keyword>
<proteinExistence type="predicted"/>
<gene>
    <name evidence="1" type="ORF">M513_11371</name>
</gene>
<evidence type="ECO:0000313" key="2">
    <source>
        <dbReference type="Proteomes" id="UP000030764"/>
    </source>
</evidence>
<evidence type="ECO:0000313" key="1">
    <source>
        <dbReference type="EMBL" id="KFD47759.1"/>
    </source>
</evidence>
<accession>A0A085LS13</accession>
<dbReference type="Proteomes" id="UP000030764">
    <property type="component" value="Unassembled WGS sequence"/>
</dbReference>
<dbReference type="AlphaFoldDB" id="A0A085LS13"/>
<reference evidence="1 2" key="1">
    <citation type="journal article" date="2014" name="Nat. Genet.">
        <title>Genome and transcriptome of the porcine whipworm Trichuris suis.</title>
        <authorList>
            <person name="Jex A.R."/>
            <person name="Nejsum P."/>
            <person name="Schwarz E.M."/>
            <person name="Hu L."/>
            <person name="Young N.D."/>
            <person name="Hall R.S."/>
            <person name="Korhonen P.K."/>
            <person name="Liao S."/>
            <person name="Thamsborg S."/>
            <person name="Xia J."/>
            <person name="Xu P."/>
            <person name="Wang S."/>
            <person name="Scheerlinck J.P."/>
            <person name="Hofmann A."/>
            <person name="Sternberg P.W."/>
            <person name="Wang J."/>
            <person name="Gasser R.B."/>
        </authorList>
    </citation>
    <scope>NUCLEOTIDE SEQUENCE [LARGE SCALE GENOMIC DNA]</scope>
    <source>
        <strain evidence="1">DCEP-RM93M</strain>
    </source>
</reference>
<organism evidence="1 2">
    <name type="scientific">Trichuris suis</name>
    <name type="common">pig whipworm</name>
    <dbReference type="NCBI Taxonomy" id="68888"/>
    <lineage>
        <taxon>Eukaryota</taxon>
        <taxon>Metazoa</taxon>
        <taxon>Ecdysozoa</taxon>
        <taxon>Nematoda</taxon>
        <taxon>Enoplea</taxon>
        <taxon>Dorylaimia</taxon>
        <taxon>Trichinellida</taxon>
        <taxon>Trichuridae</taxon>
        <taxon>Trichuris</taxon>
    </lineage>
</organism>
<name>A0A085LS13_9BILA</name>
<sequence>MKHKEDVNMIFERAHVYLLHLGRENRPNETATMKRNGPIPKIGTYQMPKDHAASQVFRLRYPAVEENFHASLLYCRNSILNLYRNLRMSISFLPKALPKFAYRPWYPAHRMLASQYAHCPSDEITLLVKVDLHELCFNTEENQCIIMAQILTGIKPPAGVFRQIQQDPPPFAFLDPNCVETNGISQSSASTPSAASLQQEGLSNASWTSAEAVNRHHLMQYNICYSTTASPFAASSASGQYSSDVKQTSGCILPTEKKANRLSHCREAEFMH</sequence>
<dbReference type="EMBL" id="KL363315">
    <property type="protein sequence ID" value="KFD47759.1"/>
    <property type="molecule type" value="Genomic_DNA"/>
</dbReference>